<gene>
    <name evidence="2" type="ORF">EWH70_30265</name>
</gene>
<evidence type="ECO:0000313" key="3">
    <source>
        <dbReference type="Proteomes" id="UP000292003"/>
    </source>
</evidence>
<dbReference type="AlphaFoldDB" id="A0A4Q7IZ24"/>
<dbReference type="Pfam" id="PF02577">
    <property type="entry name" value="BFN_dom"/>
    <property type="match status" value="1"/>
</dbReference>
<feature type="domain" description="BFN" evidence="1">
    <location>
        <begin position="1"/>
        <end position="131"/>
    </location>
</feature>
<dbReference type="InterPro" id="IPR003729">
    <property type="entry name" value="Bi_nuclease_dom"/>
</dbReference>
<dbReference type="RefSeq" id="WP_130478970.1">
    <property type="nucleotide sequence ID" value="NZ_SFCC01000018.1"/>
</dbReference>
<dbReference type="EMBL" id="SFCC01000018">
    <property type="protein sequence ID" value="RZQ60270.1"/>
    <property type="molecule type" value="Genomic_DNA"/>
</dbReference>
<dbReference type="PANTHER" id="PTHR15160:SF1">
    <property type="entry name" value="VON HIPPEL-LINDAU DISEASE TUMOR SUPPRESSOR"/>
    <property type="match status" value="1"/>
</dbReference>
<dbReference type="OrthoDB" id="9788698at2"/>
<proteinExistence type="predicted"/>
<sequence>MVPVNVEGVALVAPWSTSPVMLLRELSGRQRWLPIVIGAPEAEALVTAQAKVNHPRPTTVELIGEVLAVFGHRLARVQVTKLDNGVFHADLVLDKGVRISARPSDAVVLGVRADVPVEVDEGVFDEVGVEFEVLGDDPLGTATPPDAEEQVAEFRELLDHLDPEDFRDRPS</sequence>
<comment type="caution">
    <text evidence="2">The sequence shown here is derived from an EMBL/GenBank/DDBJ whole genome shotgun (WGS) entry which is preliminary data.</text>
</comment>
<dbReference type="PROSITE" id="PS51658">
    <property type="entry name" value="BFN"/>
    <property type="match status" value="1"/>
</dbReference>
<dbReference type="SUPFAM" id="SSF103256">
    <property type="entry name" value="Hypothetical protein TM0160"/>
    <property type="match status" value="1"/>
</dbReference>
<dbReference type="PANTHER" id="PTHR15160">
    <property type="entry name" value="VON HIPPEL-LINDAU PROTEIN"/>
    <property type="match status" value="1"/>
</dbReference>
<name>A0A4Q7IZ24_9PSEU</name>
<dbReference type="InterPro" id="IPR036104">
    <property type="entry name" value="BFN_sf"/>
</dbReference>
<reference evidence="2 3" key="1">
    <citation type="submission" date="2019-02" db="EMBL/GenBank/DDBJ databases">
        <title>Draft genome sequence of Amycolatopsis sp. 8-3EHSu isolated from roots of Suaeda maritima.</title>
        <authorList>
            <person name="Duangmal K."/>
            <person name="Chantavorakit T."/>
        </authorList>
    </citation>
    <scope>NUCLEOTIDE SEQUENCE [LARGE SCALE GENOMIC DNA]</scope>
    <source>
        <strain evidence="2 3">8-3EHSu</strain>
    </source>
</reference>
<protein>
    <submittedName>
        <fullName evidence="2">Bifunctional nuclease family protein</fullName>
    </submittedName>
</protein>
<organism evidence="2 3">
    <name type="scientific">Amycolatopsis suaedae</name>
    <dbReference type="NCBI Taxonomy" id="2510978"/>
    <lineage>
        <taxon>Bacteria</taxon>
        <taxon>Bacillati</taxon>
        <taxon>Actinomycetota</taxon>
        <taxon>Actinomycetes</taxon>
        <taxon>Pseudonocardiales</taxon>
        <taxon>Pseudonocardiaceae</taxon>
        <taxon>Amycolatopsis</taxon>
    </lineage>
</organism>
<dbReference type="GO" id="GO:0004518">
    <property type="term" value="F:nuclease activity"/>
    <property type="evidence" value="ECO:0007669"/>
    <property type="project" value="InterPro"/>
</dbReference>
<evidence type="ECO:0000259" key="1">
    <source>
        <dbReference type="PROSITE" id="PS51658"/>
    </source>
</evidence>
<evidence type="ECO:0000313" key="2">
    <source>
        <dbReference type="EMBL" id="RZQ60270.1"/>
    </source>
</evidence>
<dbReference type="Gene3D" id="3.10.690.10">
    <property type="entry name" value="Bifunctional nuclease domain"/>
    <property type="match status" value="1"/>
</dbReference>
<accession>A0A4Q7IZ24</accession>
<keyword evidence="3" id="KW-1185">Reference proteome</keyword>
<dbReference type="Proteomes" id="UP000292003">
    <property type="component" value="Unassembled WGS sequence"/>
</dbReference>